<gene>
    <name evidence="1" type="ORF">GIL414_LOCUS51508</name>
</gene>
<dbReference type="Proteomes" id="UP000681720">
    <property type="component" value="Unassembled WGS sequence"/>
</dbReference>
<dbReference type="EMBL" id="CAJOBJ010174200">
    <property type="protein sequence ID" value="CAF4894457.1"/>
    <property type="molecule type" value="Genomic_DNA"/>
</dbReference>
<reference evidence="1" key="1">
    <citation type="submission" date="2021-02" db="EMBL/GenBank/DDBJ databases">
        <authorList>
            <person name="Nowell W R."/>
        </authorList>
    </citation>
    <scope>NUCLEOTIDE SEQUENCE</scope>
</reference>
<sequence>QGSNAPAAHNYNDSVLYVTGDPSGSMSILYTDNPKKGDWKVIPLIINDLQDPDLFIDDDGKAYMFWGSSNTYPIRAKTLDR</sequence>
<name>A0A8S3CHB1_9BILA</name>
<accession>A0A8S3CHB1</accession>
<organism evidence="1 2">
    <name type="scientific">Rotaria magnacalcarata</name>
    <dbReference type="NCBI Taxonomy" id="392030"/>
    <lineage>
        <taxon>Eukaryota</taxon>
        <taxon>Metazoa</taxon>
        <taxon>Spiralia</taxon>
        <taxon>Gnathifera</taxon>
        <taxon>Rotifera</taxon>
        <taxon>Eurotatoria</taxon>
        <taxon>Bdelloidea</taxon>
        <taxon>Philodinida</taxon>
        <taxon>Philodinidae</taxon>
        <taxon>Rotaria</taxon>
    </lineage>
</organism>
<evidence type="ECO:0000313" key="1">
    <source>
        <dbReference type="EMBL" id="CAF4894457.1"/>
    </source>
</evidence>
<evidence type="ECO:0000313" key="2">
    <source>
        <dbReference type="Proteomes" id="UP000681720"/>
    </source>
</evidence>
<feature type="non-terminal residue" evidence="1">
    <location>
        <position position="1"/>
    </location>
</feature>
<proteinExistence type="predicted"/>
<comment type="caution">
    <text evidence="1">The sequence shown here is derived from an EMBL/GenBank/DDBJ whole genome shotgun (WGS) entry which is preliminary data.</text>
</comment>
<dbReference type="InterPro" id="IPR023296">
    <property type="entry name" value="Glyco_hydro_beta-prop_sf"/>
</dbReference>
<feature type="non-terminal residue" evidence="1">
    <location>
        <position position="81"/>
    </location>
</feature>
<dbReference type="SUPFAM" id="SSF75005">
    <property type="entry name" value="Arabinanase/levansucrase/invertase"/>
    <property type="match status" value="1"/>
</dbReference>
<protein>
    <submittedName>
        <fullName evidence="1">Uncharacterized protein</fullName>
    </submittedName>
</protein>
<dbReference type="AlphaFoldDB" id="A0A8S3CHB1"/>
<dbReference type="Gene3D" id="2.115.10.20">
    <property type="entry name" value="Glycosyl hydrolase domain, family 43"/>
    <property type="match status" value="1"/>
</dbReference>